<proteinExistence type="inferred from homology"/>
<comment type="similarity">
    <text evidence="1">Belongs to the Luc7 family.</text>
</comment>
<feature type="region of interest" description="Disordered" evidence="2">
    <location>
        <begin position="431"/>
        <end position="475"/>
    </location>
</feature>
<reference evidence="4" key="1">
    <citation type="journal article" date="2016" name="Genome Announc.">
        <title>Genome sequences of three species of Hanseniaspora isolated from spontaneous wine fermentations.</title>
        <authorList>
            <person name="Sternes P.R."/>
            <person name="Lee D."/>
            <person name="Kutyna D.R."/>
            <person name="Borneman A.R."/>
        </authorList>
    </citation>
    <scope>NUCLEOTIDE SEQUENCE [LARGE SCALE GENOMIC DNA]</scope>
    <source>
        <strain evidence="4">AWRI3580</strain>
    </source>
</reference>
<dbReference type="GO" id="GO:0005685">
    <property type="term" value="C:U1 snRNP"/>
    <property type="evidence" value="ECO:0007669"/>
    <property type="project" value="InterPro"/>
</dbReference>
<feature type="compositionally biased region" description="Polar residues" evidence="2">
    <location>
        <begin position="446"/>
        <end position="466"/>
    </location>
</feature>
<feature type="compositionally biased region" description="Low complexity" evidence="2">
    <location>
        <begin position="300"/>
        <end position="309"/>
    </location>
</feature>
<sequence length="475" mass="56710">MAVKKAQKKPRYKKKEIKISEITQKKLNRLNKRLHKRNLLQHELIERKKFSTSRFPPKNSEVKHFLKPLDEQKHILDDLLHVQRTTNLNSDILLKKLSFPPTCKAFVINGECTPDCRKKHDLQLRYFYLNKFKVILNQIQKHFYHIKGEKEAKGEVRFSDKTEKYGFVSLFAEYYKDIKNLIYDYEMKVDEFKRTYYKEDESTNNLEENLSLEDIIKNINNKIKQASRNNKIFRSFKNTLHSYNDKSSNKLTNYTLYNNVSKNDIKTKEHALQINRILDMLVTKKKSPSNSSKKDKDKSSTFGLSSSESGYQKPTNKHGFFLCNDCGFSISIKDNEMRLQKHFNGRTHMRYVNIWNEFARITYIFQILKIDPNLNNYSEKPHESNKATNGYVRRNNRTKNYDERDEYKKPEFFKNKKMKYYYDDIVEEDLKQQRQNEPAALPEISIYSQQPLENKQPSKPDTSSQRRVLMPTLEY</sequence>
<evidence type="ECO:0000313" key="3">
    <source>
        <dbReference type="EMBL" id="OEJ88704.1"/>
    </source>
</evidence>
<organism evidence="3 4">
    <name type="scientific">Hanseniaspora uvarum</name>
    <name type="common">Yeast</name>
    <name type="synonym">Kloeckera apiculata</name>
    <dbReference type="NCBI Taxonomy" id="29833"/>
    <lineage>
        <taxon>Eukaryota</taxon>
        <taxon>Fungi</taxon>
        <taxon>Dikarya</taxon>
        <taxon>Ascomycota</taxon>
        <taxon>Saccharomycotina</taxon>
        <taxon>Saccharomycetes</taxon>
        <taxon>Saccharomycodales</taxon>
        <taxon>Saccharomycodaceae</taxon>
        <taxon>Hanseniaspora</taxon>
    </lineage>
</organism>
<feature type="region of interest" description="Disordered" evidence="2">
    <location>
        <begin position="285"/>
        <end position="312"/>
    </location>
</feature>
<dbReference type="OrthoDB" id="3972883at2759"/>
<evidence type="ECO:0000313" key="4">
    <source>
        <dbReference type="Proteomes" id="UP000095358"/>
    </source>
</evidence>
<comment type="caution">
    <text evidence="3">The sequence shown here is derived from an EMBL/GenBank/DDBJ whole genome shotgun (WGS) entry which is preliminary data.</text>
</comment>
<name>A0A1E5RP95_HANUV</name>
<evidence type="ECO:0000256" key="2">
    <source>
        <dbReference type="SAM" id="MobiDB-lite"/>
    </source>
</evidence>
<dbReference type="AlphaFoldDB" id="A0A1E5RP95"/>
<gene>
    <name evidence="3" type="ORF">AWRI3580_g1888</name>
</gene>
<protein>
    <submittedName>
        <fullName evidence="3">Uncharacterized protein</fullName>
    </submittedName>
</protein>
<keyword evidence="4" id="KW-1185">Reference proteome</keyword>
<evidence type="ECO:0000256" key="1">
    <source>
        <dbReference type="ARBA" id="ARBA00005655"/>
    </source>
</evidence>
<dbReference type="Pfam" id="PF03194">
    <property type="entry name" value="LUC7"/>
    <property type="match status" value="1"/>
</dbReference>
<dbReference type="GO" id="GO:0003729">
    <property type="term" value="F:mRNA binding"/>
    <property type="evidence" value="ECO:0007669"/>
    <property type="project" value="InterPro"/>
</dbReference>
<dbReference type="Proteomes" id="UP000095358">
    <property type="component" value="Unassembled WGS sequence"/>
</dbReference>
<dbReference type="EMBL" id="LPNN01000004">
    <property type="protein sequence ID" value="OEJ88704.1"/>
    <property type="molecule type" value="Genomic_DNA"/>
</dbReference>
<accession>A0A1E5RP95</accession>
<dbReference type="InterPro" id="IPR004882">
    <property type="entry name" value="Luc7-rel"/>
</dbReference>
<dbReference type="VEuPathDB" id="FungiDB:AWRI3580_g1888"/>
<dbReference type="GO" id="GO:0006376">
    <property type="term" value="P:mRNA splice site recognition"/>
    <property type="evidence" value="ECO:0007669"/>
    <property type="project" value="InterPro"/>
</dbReference>